<dbReference type="AlphaFoldDB" id="A0A9W4SAM2"/>
<dbReference type="InterPro" id="IPR014756">
    <property type="entry name" value="Ig_E-set"/>
</dbReference>
<sequence length="146" mass="16383">MDEFQLCEDQKYLVEITTLFFTPNPIVPGQAIIVNLTGIAQVPIEQYAKIKVQPIVFGFPVFTYENDFCKEVNANACPIPVGSFNSIFTIPNTVTKNLKNSKEYRTRITLINPDVTYDTDDTELFCLEGIIKIADESAAPDPNPMK</sequence>
<feature type="domain" description="MD-2-related lipid-recognition" evidence="2">
    <location>
        <begin position="4"/>
        <end position="131"/>
    </location>
</feature>
<protein>
    <recommendedName>
        <fullName evidence="1">Phosphatidylglycerol/phosphatidylinositol transfer protein</fullName>
    </recommendedName>
</protein>
<evidence type="ECO:0000256" key="1">
    <source>
        <dbReference type="ARBA" id="ARBA00016056"/>
    </source>
</evidence>
<keyword evidence="4" id="KW-1185">Reference proteome</keyword>
<dbReference type="SUPFAM" id="SSF81296">
    <property type="entry name" value="E set domains"/>
    <property type="match status" value="1"/>
</dbReference>
<gene>
    <name evidence="3" type="ORF">FWILDA_LOCUS788</name>
</gene>
<accession>A0A9W4SAM2</accession>
<dbReference type="Pfam" id="PF02221">
    <property type="entry name" value="E1_DerP2_DerF2"/>
    <property type="match status" value="1"/>
</dbReference>
<dbReference type="OrthoDB" id="6409159at2759"/>
<evidence type="ECO:0000313" key="4">
    <source>
        <dbReference type="Proteomes" id="UP001153678"/>
    </source>
</evidence>
<comment type="caution">
    <text evidence="3">The sequence shown here is derived from an EMBL/GenBank/DDBJ whole genome shotgun (WGS) entry which is preliminary data.</text>
</comment>
<dbReference type="InterPro" id="IPR003172">
    <property type="entry name" value="ML_dom"/>
</dbReference>
<proteinExistence type="predicted"/>
<dbReference type="EMBL" id="CAMKVN010000058">
    <property type="protein sequence ID" value="CAI2162881.1"/>
    <property type="molecule type" value="Genomic_DNA"/>
</dbReference>
<evidence type="ECO:0000313" key="3">
    <source>
        <dbReference type="EMBL" id="CAI2162881.1"/>
    </source>
</evidence>
<name>A0A9W4SAM2_9GLOM</name>
<dbReference type="SMART" id="SM00737">
    <property type="entry name" value="ML"/>
    <property type="match status" value="1"/>
</dbReference>
<organism evidence="3 4">
    <name type="scientific">Funneliformis geosporum</name>
    <dbReference type="NCBI Taxonomy" id="1117311"/>
    <lineage>
        <taxon>Eukaryota</taxon>
        <taxon>Fungi</taxon>
        <taxon>Fungi incertae sedis</taxon>
        <taxon>Mucoromycota</taxon>
        <taxon>Glomeromycotina</taxon>
        <taxon>Glomeromycetes</taxon>
        <taxon>Glomerales</taxon>
        <taxon>Glomeraceae</taxon>
        <taxon>Funneliformis</taxon>
    </lineage>
</organism>
<dbReference type="Proteomes" id="UP001153678">
    <property type="component" value="Unassembled WGS sequence"/>
</dbReference>
<reference evidence="3" key="1">
    <citation type="submission" date="2022-08" db="EMBL/GenBank/DDBJ databases">
        <authorList>
            <person name="Kallberg Y."/>
            <person name="Tangrot J."/>
            <person name="Rosling A."/>
        </authorList>
    </citation>
    <scope>NUCLEOTIDE SEQUENCE</scope>
    <source>
        <strain evidence="3">Wild A</strain>
    </source>
</reference>
<evidence type="ECO:0000259" key="2">
    <source>
        <dbReference type="SMART" id="SM00737"/>
    </source>
</evidence>